<dbReference type="Pfam" id="PF00069">
    <property type="entry name" value="Pkinase"/>
    <property type="match status" value="1"/>
</dbReference>
<feature type="region of interest" description="Disordered" evidence="14">
    <location>
        <begin position="408"/>
        <end position="477"/>
    </location>
</feature>
<feature type="compositionally biased region" description="Acidic residues" evidence="14">
    <location>
        <begin position="351"/>
        <end position="362"/>
    </location>
</feature>
<dbReference type="Pfam" id="PF13499">
    <property type="entry name" value="EF-hand_7"/>
    <property type="match status" value="2"/>
</dbReference>
<feature type="domain" description="EF-hand" evidence="16">
    <location>
        <begin position="963"/>
        <end position="998"/>
    </location>
</feature>
<evidence type="ECO:0000259" key="16">
    <source>
        <dbReference type="PROSITE" id="PS50222"/>
    </source>
</evidence>
<evidence type="ECO:0000256" key="8">
    <source>
        <dbReference type="ARBA" id="ARBA00022833"/>
    </source>
</evidence>
<dbReference type="InterPro" id="IPR008271">
    <property type="entry name" value="Ser/Thr_kinase_AS"/>
</dbReference>
<keyword evidence="3" id="KW-0808">Transferase</keyword>
<evidence type="ECO:0000256" key="6">
    <source>
        <dbReference type="ARBA" id="ARBA00022771"/>
    </source>
</evidence>
<name>A0AAV2YST0_9STRA</name>
<feature type="domain" description="Protein kinase" evidence="15">
    <location>
        <begin position="664"/>
        <end position="920"/>
    </location>
</feature>
<keyword evidence="7" id="KW-0418">Kinase</keyword>
<dbReference type="Gene3D" id="1.10.510.10">
    <property type="entry name" value="Transferase(Phosphotransferase) domain 1"/>
    <property type="match status" value="1"/>
</dbReference>
<evidence type="ECO:0000256" key="5">
    <source>
        <dbReference type="ARBA" id="ARBA00022741"/>
    </source>
</evidence>
<dbReference type="GO" id="GO:0004674">
    <property type="term" value="F:protein serine/threonine kinase activity"/>
    <property type="evidence" value="ECO:0007669"/>
    <property type="project" value="UniProtKB-KW"/>
</dbReference>
<dbReference type="PROSITE" id="PS00018">
    <property type="entry name" value="EF_HAND_1"/>
    <property type="match status" value="3"/>
</dbReference>
<accession>A0AAV2YST0</accession>
<dbReference type="Gene3D" id="3.30.200.20">
    <property type="entry name" value="Phosphorylase Kinase, domain 1"/>
    <property type="match status" value="1"/>
</dbReference>
<dbReference type="EMBL" id="DAKRPA010000148">
    <property type="protein sequence ID" value="DAZ97045.1"/>
    <property type="molecule type" value="Genomic_DNA"/>
</dbReference>
<evidence type="ECO:0000256" key="9">
    <source>
        <dbReference type="ARBA" id="ARBA00022837"/>
    </source>
</evidence>
<evidence type="ECO:0000256" key="7">
    <source>
        <dbReference type="ARBA" id="ARBA00022777"/>
    </source>
</evidence>
<dbReference type="PROSITE" id="PS50011">
    <property type="entry name" value="PROTEIN_KINASE_DOM"/>
    <property type="match status" value="1"/>
</dbReference>
<evidence type="ECO:0000256" key="11">
    <source>
        <dbReference type="ARBA" id="ARBA00024334"/>
    </source>
</evidence>
<dbReference type="Pfam" id="PF13913">
    <property type="entry name" value="zf-C2HC_2"/>
    <property type="match status" value="2"/>
</dbReference>
<dbReference type="FunFam" id="1.10.510.10:FF:000475">
    <property type="entry name" value="Calcium-dependent protein kinase 5"/>
    <property type="match status" value="1"/>
</dbReference>
<dbReference type="PROSITE" id="PS00108">
    <property type="entry name" value="PROTEIN_KINASE_ST"/>
    <property type="match status" value="1"/>
</dbReference>
<evidence type="ECO:0000256" key="2">
    <source>
        <dbReference type="ARBA" id="ARBA00022527"/>
    </source>
</evidence>
<dbReference type="FunFam" id="1.10.238.10:FF:000001">
    <property type="entry name" value="Calmodulin 1"/>
    <property type="match status" value="1"/>
</dbReference>
<dbReference type="Proteomes" id="UP001146120">
    <property type="component" value="Unassembled WGS sequence"/>
</dbReference>
<dbReference type="InterPro" id="IPR050205">
    <property type="entry name" value="CDPK_Ser/Thr_kinases"/>
</dbReference>
<dbReference type="SUPFAM" id="SSF47473">
    <property type="entry name" value="EF-hand"/>
    <property type="match status" value="1"/>
</dbReference>
<keyword evidence="4" id="KW-0479">Metal-binding</keyword>
<evidence type="ECO:0000256" key="4">
    <source>
        <dbReference type="ARBA" id="ARBA00022723"/>
    </source>
</evidence>
<comment type="similarity">
    <text evidence="11">Belongs to the protein kinase superfamily. Ser/Thr protein kinase family. CDPK subfamily.</text>
</comment>
<dbReference type="CDD" id="cd00051">
    <property type="entry name" value="EFh"/>
    <property type="match status" value="1"/>
</dbReference>
<organism evidence="18 19">
    <name type="scientific">Lagenidium giganteum</name>
    <dbReference type="NCBI Taxonomy" id="4803"/>
    <lineage>
        <taxon>Eukaryota</taxon>
        <taxon>Sar</taxon>
        <taxon>Stramenopiles</taxon>
        <taxon>Oomycota</taxon>
        <taxon>Peronosporomycetes</taxon>
        <taxon>Pythiales</taxon>
        <taxon>Pythiaceae</taxon>
    </lineage>
</organism>
<dbReference type="Gene3D" id="1.10.238.10">
    <property type="entry name" value="EF-hand"/>
    <property type="match status" value="1"/>
</dbReference>
<feature type="domain" description="C2HC/C3H-type" evidence="17">
    <location>
        <begin position="477"/>
        <end position="506"/>
    </location>
</feature>
<reference evidence="18" key="1">
    <citation type="submission" date="2022-11" db="EMBL/GenBank/DDBJ databases">
        <authorList>
            <person name="Morgan W.R."/>
            <person name="Tartar A."/>
        </authorList>
    </citation>
    <scope>NUCLEOTIDE SEQUENCE</scope>
    <source>
        <strain evidence="18">ARSEF 373</strain>
    </source>
</reference>
<dbReference type="SMART" id="SM00054">
    <property type="entry name" value="EFh"/>
    <property type="match status" value="4"/>
</dbReference>
<proteinExistence type="inferred from homology"/>
<keyword evidence="5 13" id="KW-0547">Nucleotide-binding</keyword>
<feature type="domain" description="EF-hand" evidence="16">
    <location>
        <begin position="999"/>
        <end position="1034"/>
    </location>
</feature>
<dbReference type="GO" id="GO:0008270">
    <property type="term" value="F:zinc ion binding"/>
    <property type="evidence" value="ECO:0007669"/>
    <property type="project" value="UniProtKB-KW"/>
</dbReference>
<keyword evidence="19" id="KW-1185">Reference proteome</keyword>
<dbReference type="SMART" id="SM00220">
    <property type="entry name" value="S_TKc"/>
    <property type="match status" value="1"/>
</dbReference>
<gene>
    <name evidence="18" type="ORF">N0F65_012914</name>
</gene>
<keyword evidence="2" id="KW-0723">Serine/threonine-protein kinase</keyword>
<evidence type="ECO:0000313" key="18">
    <source>
        <dbReference type="EMBL" id="DAZ97045.1"/>
    </source>
</evidence>
<dbReference type="InterPro" id="IPR002048">
    <property type="entry name" value="EF_hand_dom"/>
</dbReference>
<feature type="domain" description="C2HC/C3H-type" evidence="17">
    <location>
        <begin position="361"/>
        <end position="390"/>
    </location>
</feature>
<feature type="compositionally biased region" description="Basic and acidic residues" evidence="14">
    <location>
        <begin position="152"/>
        <end position="175"/>
    </location>
</feature>
<dbReference type="InterPro" id="IPR018247">
    <property type="entry name" value="EF_Hand_1_Ca_BS"/>
</dbReference>
<feature type="compositionally biased region" description="Gly residues" evidence="14">
    <location>
        <begin position="416"/>
        <end position="427"/>
    </location>
</feature>
<keyword evidence="8" id="KW-0862">Zinc</keyword>
<feature type="compositionally biased region" description="Basic and acidic residues" evidence="14">
    <location>
        <begin position="562"/>
        <end position="574"/>
    </location>
</feature>
<evidence type="ECO:0000256" key="13">
    <source>
        <dbReference type="PROSITE-ProRule" id="PRU10141"/>
    </source>
</evidence>
<dbReference type="GO" id="GO:0005524">
    <property type="term" value="F:ATP binding"/>
    <property type="evidence" value="ECO:0007669"/>
    <property type="project" value="UniProtKB-UniRule"/>
</dbReference>
<dbReference type="AlphaFoldDB" id="A0AAV2YST0"/>
<evidence type="ECO:0000259" key="17">
    <source>
        <dbReference type="PROSITE" id="PS52027"/>
    </source>
</evidence>
<evidence type="ECO:0000313" key="19">
    <source>
        <dbReference type="Proteomes" id="UP001146120"/>
    </source>
</evidence>
<keyword evidence="6 12" id="KW-0863">Zinc-finger</keyword>
<dbReference type="PROSITE" id="PS00107">
    <property type="entry name" value="PROTEIN_KINASE_ATP"/>
    <property type="match status" value="1"/>
</dbReference>
<evidence type="ECO:0000256" key="3">
    <source>
        <dbReference type="ARBA" id="ARBA00022679"/>
    </source>
</evidence>
<keyword evidence="10 13" id="KW-0067">ATP-binding</keyword>
<feature type="domain" description="EF-hand" evidence="16">
    <location>
        <begin position="1065"/>
        <end position="1100"/>
    </location>
</feature>
<feature type="compositionally biased region" description="Low complexity" evidence="14">
    <location>
        <begin position="595"/>
        <end position="634"/>
    </location>
</feature>
<feature type="compositionally biased region" description="Basic and acidic residues" evidence="14">
    <location>
        <begin position="11"/>
        <end position="37"/>
    </location>
</feature>
<evidence type="ECO:0000256" key="12">
    <source>
        <dbReference type="PROSITE-ProRule" id="PRU01371"/>
    </source>
</evidence>
<dbReference type="SUPFAM" id="SSF56112">
    <property type="entry name" value="Protein kinase-like (PK-like)"/>
    <property type="match status" value="1"/>
</dbReference>
<dbReference type="InterPro" id="IPR049899">
    <property type="entry name" value="Znf_C2HC_C3H"/>
</dbReference>
<evidence type="ECO:0000256" key="14">
    <source>
        <dbReference type="SAM" id="MobiDB-lite"/>
    </source>
</evidence>
<evidence type="ECO:0008006" key="20">
    <source>
        <dbReference type="Google" id="ProtNLM"/>
    </source>
</evidence>
<feature type="region of interest" description="Disordered" evidence="14">
    <location>
        <begin position="206"/>
        <end position="362"/>
    </location>
</feature>
<feature type="compositionally biased region" description="Polar residues" evidence="14">
    <location>
        <begin position="1"/>
        <end position="10"/>
    </location>
</feature>
<dbReference type="FunFam" id="3.30.200.20:FF:000880">
    <property type="entry name" value="Predicted protein"/>
    <property type="match status" value="1"/>
</dbReference>
<evidence type="ECO:0000259" key="15">
    <source>
        <dbReference type="PROSITE" id="PS50011"/>
    </source>
</evidence>
<dbReference type="GO" id="GO:0005509">
    <property type="term" value="F:calcium ion binding"/>
    <property type="evidence" value="ECO:0007669"/>
    <property type="project" value="InterPro"/>
</dbReference>
<comment type="caution">
    <text evidence="18">The sequence shown here is derived from an EMBL/GenBank/DDBJ whole genome shotgun (WGS) entry which is preliminary data.</text>
</comment>
<comment type="cofactor">
    <cofactor evidence="1">
        <name>Mg(2+)</name>
        <dbReference type="ChEBI" id="CHEBI:18420"/>
    </cofactor>
</comment>
<dbReference type="PROSITE" id="PS52027">
    <property type="entry name" value="ZF_C2HC_C3H"/>
    <property type="match status" value="2"/>
</dbReference>
<dbReference type="InterPro" id="IPR011992">
    <property type="entry name" value="EF-hand-dom_pair"/>
</dbReference>
<feature type="compositionally biased region" description="Basic and acidic residues" evidence="14">
    <location>
        <begin position="499"/>
        <end position="509"/>
    </location>
</feature>
<dbReference type="InterPro" id="IPR000719">
    <property type="entry name" value="Prot_kinase_dom"/>
</dbReference>
<dbReference type="CDD" id="cd05117">
    <property type="entry name" value="STKc_CAMK"/>
    <property type="match status" value="1"/>
</dbReference>
<dbReference type="InterPro" id="IPR017441">
    <property type="entry name" value="Protein_kinase_ATP_BS"/>
</dbReference>
<reference evidence="18" key="2">
    <citation type="journal article" date="2023" name="Microbiol Resour">
        <title>Decontamination and Annotation of the Draft Genome Sequence of the Oomycete Lagenidium giganteum ARSEF 373.</title>
        <authorList>
            <person name="Morgan W.R."/>
            <person name="Tartar A."/>
        </authorList>
    </citation>
    <scope>NUCLEOTIDE SEQUENCE</scope>
    <source>
        <strain evidence="18">ARSEF 373</strain>
    </source>
</reference>
<feature type="binding site" evidence="13">
    <location>
        <position position="693"/>
    </location>
    <ligand>
        <name>ATP</name>
        <dbReference type="ChEBI" id="CHEBI:30616"/>
    </ligand>
</feature>
<keyword evidence="9" id="KW-0106">Calcium</keyword>
<feature type="region of interest" description="Disordered" evidence="14">
    <location>
        <begin position="1"/>
        <end position="192"/>
    </location>
</feature>
<sequence length="1144" mass="125976">MQSTSASTTRLRCDPTDYAKKQQLAKDRAKELKDQRQKGFVSNEHTFAPKVNPRARTGISSREEPDRTMQAPPSNSYDDIPIRPAKSSVAPMRSNPEEAPLRPARQQRGNNNHDDNNSPQDADALDNLSRRYPKKPVRNDAADNHYSATPLDQEHDTLFREVKKATGRELSDSAIKKPAPVPRQAGGVCQRNSSCTCPKCAGIMGGTASGFQDDIAPIRRRESRPAQINYDQDIRQSATGRQLPPQSEIESSLSLLKSKMSRRKARSAPTNQASLFIEKQTPREVAQSARDRTSSSNAPPVAARKHPPSQPPPQQSNSTKRAPPRQVESQDNAEDDAIHYPGPITKNTTINEEDEYGEVEDVEECPNCQRKFNIVSFEKHQKVCSKVFSATRKVFNMKAKRLQGMEVEKVAKKSSSGGGGGVRGGGVENQPIKAKTADWKQQSNAFREAMKASRSVTQALKEGRELPPMKPSAPDPSLIQCEHCSRRFNEKAAERHIAFCKEKSQRDNISRGPGPKKAGGGAVPPPKPSRAAAPPPRKNSYLPKLITPPVIVDRANPAFPTENERDPGPAKHDANMGNSSSQQGSSRSRKRGAKRGQNPSGPGVVAPPVVNVVPPAPANVRGADAAKPAQPAQPRVNPATAGRDRKGFKELITGELRDVNEFYNIEQKELGHGHYGTVRVGINKANGRRVAIKTIPKAKVSRPETMRREISILRNLDHPNIIKLFDVFEGTRHLHLVTELCTGGELFDRIIARGHYSEADAAVLVRKICDSVKHCHDRDICHRDLKPENFLFETPAEDAELKVIDFGLSRMDDGLSAGVMTTRVGTPYYIAPEVLGRHYDKSCDLWSIGVITYILLCGYPPFYGDTDPEIFQSVRAGRYDFDSSEWTTISDEAKDFISKLLLLNPAKRLTAEQALQHPWLSGSAPSTEITLNSNIFTSLKRFTGHNKLKKAALGVIADQMTETEIAELKKQFMAIDADGNGVITIAELAEALHGMGHGMIEEEVTELLKGIDIDGDGLIDYPEFLAATMKRNLSNKEEYLVNAFNYFDTKKQGVITKPDLIQFMGSEEQAQEVMDEVDANGDGVISFEEFVAMMDRRGFGEESESNNFDMQSSEDLTGSFLSAQLPTAVGAAAPSQPVIKETEL</sequence>
<dbReference type="PROSITE" id="PS50222">
    <property type="entry name" value="EF_HAND_2"/>
    <property type="match status" value="3"/>
</dbReference>
<feature type="compositionally biased region" description="Polar residues" evidence="14">
    <location>
        <begin position="235"/>
        <end position="250"/>
    </location>
</feature>
<evidence type="ECO:0000256" key="10">
    <source>
        <dbReference type="ARBA" id="ARBA00022840"/>
    </source>
</evidence>
<dbReference type="InterPro" id="IPR011009">
    <property type="entry name" value="Kinase-like_dom_sf"/>
</dbReference>
<feature type="compositionally biased region" description="Pro residues" evidence="14">
    <location>
        <begin position="523"/>
        <end position="537"/>
    </location>
</feature>
<dbReference type="PANTHER" id="PTHR24349">
    <property type="entry name" value="SERINE/THREONINE-PROTEIN KINASE"/>
    <property type="match status" value="1"/>
</dbReference>
<protein>
    <recommendedName>
        <fullName evidence="20">Calmodulin</fullName>
    </recommendedName>
</protein>
<feature type="region of interest" description="Disordered" evidence="14">
    <location>
        <begin position="499"/>
        <end position="644"/>
    </location>
</feature>
<evidence type="ECO:0000256" key="1">
    <source>
        <dbReference type="ARBA" id="ARBA00001946"/>
    </source>
</evidence>